<accession>A0A8K0SEY2</accession>
<feature type="transmembrane region" description="Helical" evidence="1">
    <location>
        <begin position="141"/>
        <end position="165"/>
    </location>
</feature>
<feature type="transmembrane region" description="Helical" evidence="1">
    <location>
        <begin position="81"/>
        <end position="101"/>
    </location>
</feature>
<keyword evidence="1" id="KW-0472">Membrane</keyword>
<gene>
    <name evidence="2" type="ORF">B0I35DRAFT_363365</name>
</gene>
<dbReference type="EMBL" id="JAGPNK010000023">
    <property type="protein sequence ID" value="KAH7304397.1"/>
    <property type="molecule type" value="Genomic_DNA"/>
</dbReference>
<keyword evidence="1" id="KW-0812">Transmembrane</keyword>
<reference evidence="2" key="1">
    <citation type="journal article" date="2021" name="Nat. Commun.">
        <title>Genetic determinants of endophytism in the Arabidopsis root mycobiome.</title>
        <authorList>
            <person name="Mesny F."/>
            <person name="Miyauchi S."/>
            <person name="Thiergart T."/>
            <person name="Pickel B."/>
            <person name="Atanasova L."/>
            <person name="Karlsson M."/>
            <person name="Huettel B."/>
            <person name="Barry K.W."/>
            <person name="Haridas S."/>
            <person name="Chen C."/>
            <person name="Bauer D."/>
            <person name="Andreopoulos W."/>
            <person name="Pangilinan J."/>
            <person name="LaButti K."/>
            <person name="Riley R."/>
            <person name="Lipzen A."/>
            <person name="Clum A."/>
            <person name="Drula E."/>
            <person name="Henrissat B."/>
            <person name="Kohler A."/>
            <person name="Grigoriev I.V."/>
            <person name="Martin F.M."/>
            <person name="Hacquard S."/>
        </authorList>
    </citation>
    <scope>NUCLEOTIDE SEQUENCE</scope>
    <source>
        <strain evidence="2">MPI-CAGE-CH-0235</strain>
    </source>
</reference>
<name>A0A8K0SEY2_9HYPO</name>
<dbReference type="Proteomes" id="UP000813444">
    <property type="component" value="Unassembled WGS sequence"/>
</dbReference>
<keyword evidence="3" id="KW-1185">Reference proteome</keyword>
<organism evidence="2 3">
    <name type="scientific">Stachybotrys elegans</name>
    <dbReference type="NCBI Taxonomy" id="80388"/>
    <lineage>
        <taxon>Eukaryota</taxon>
        <taxon>Fungi</taxon>
        <taxon>Dikarya</taxon>
        <taxon>Ascomycota</taxon>
        <taxon>Pezizomycotina</taxon>
        <taxon>Sordariomycetes</taxon>
        <taxon>Hypocreomycetidae</taxon>
        <taxon>Hypocreales</taxon>
        <taxon>Stachybotryaceae</taxon>
        <taxon>Stachybotrys</taxon>
    </lineage>
</organism>
<dbReference type="AlphaFoldDB" id="A0A8K0SEY2"/>
<feature type="transmembrane region" description="Helical" evidence="1">
    <location>
        <begin position="113"/>
        <end position="135"/>
    </location>
</feature>
<dbReference type="OrthoDB" id="3254104at2759"/>
<comment type="caution">
    <text evidence="2">The sequence shown here is derived from an EMBL/GenBank/DDBJ whole genome shotgun (WGS) entry which is preliminary data.</text>
</comment>
<feature type="transmembrane region" description="Helical" evidence="1">
    <location>
        <begin position="31"/>
        <end position="50"/>
    </location>
</feature>
<protein>
    <recommendedName>
        <fullName evidence="4">Transmembrane protein</fullName>
    </recommendedName>
</protein>
<evidence type="ECO:0000313" key="2">
    <source>
        <dbReference type="EMBL" id="KAH7304397.1"/>
    </source>
</evidence>
<evidence type="ECO:0000256" key="1">
    <source>
        <dbReference type="SAM" id="Phobius"/>
    </source>
</evidence>
<keyword evidence="1" id="KW-1133">Transmembrane helix</keyword>
<evidence type="ECO:0008006" key="4">
    <source>
        <dbReference type="Google" id="ProtNLM"/>
    </source>
</evidence>
<evidence type="ECO:0000313" key="3">
    <source>
        <dbReference type="Proteomes" id="UP000813444"/>
    </source>
</evidence>
<sequence length="198" mass="21694">MSDSGTEDNEVQAPVTKYMTMSVEANQVKTLYNLLAGASAWVTLAGFITLPNTFTSIQTSDSLATITGGEIIQDRVQNIPLLPLAGVLCFAGIAGTAFLWWKFKSNCIWVIRTLLNPGISNTLISLLSTAVNIISTQNGHVSVTAGITIGVVTTLLSGMLCLRIIHWKRLQDLKVLHERELARNRIKQSIQVQRLEEE</sequence>
<proteinExistence type="predicted"/>